<reference evidence="1" key="2">
    <citation type="journal article" date="2023" name="Int. J. Mol. Sci.">
        <title>De Novo Assembly and Annotation of 11 Diverse Shrub Willow (Salix) Genomes Reveals Novel Gene Organization in Sex-Linked Regions.</title>
        <authorList>
            <person name="Hyden B."/>
            <person name="Feng K."/>
            <person name="Yates T.B."/>
            <person name="Jawdy S."/>
            <person name="Cereghino C."/>
            <person name="Smart L.B."/>
            <person name="Muchero W."/>
        </authorList>
    </citation>
    <scope>NUCLEOTIDE SEQUENCE</scope>
    <source>
        <tissue evidence="1">Shoot tip</tissue>
    </source>
</reference>
<dbReference type="AlphaFoldDB" id="A0A9Q0V9X4"/>
<name>A0A9Q0V9X4_SALPP</name>
<reference evidence="1" key="1">
    <citation type="submission" date="2022-11" db="EMBL/GenBank/DDBJ databases">
        <authorList>
            <person name="Hyden B.L."/>
            <person name="Feng K."/>
            <person name="Yates T."/>
            <person name="Jawdy S."/>
            <person name="Smart L.B."/>
            <person name="Muchero W."/>
        </authorList>
    </citation>
    <scope>NUCLEOTIDE SEQUENCE</scope>
    <source>
        <tissue evidence="1">Shoot tip</tissue>
    </source>
</reference>
<accession>A0A9Q0V9X4</accession>
<proteinExistence type="predicted"/>
<dbReference type="EMBL" id="JAPFFK010000009">
    <property type="protein sequence ID" value="KAJ6744662.1"/>
    <property type="molecule type" value="Genomic_DNA"/>
</dbReference>
<dbReference type="Proteomes" id="UP001151532">
    <property type="component" value="Chromosome 19"/>
</dbReference>
<organism evidence="1 2">
    <name type="scientific">Salix purpurea</name>
    <name type="common">Purple osier willow</name>
    <dbReference type="NCBI Taxonomy" id="77065"/>
    <lineage>
        <taxon>Eukaryota</taxon>
        <taxon>Viridiplantae</taxon>
        <taxon>Streptophyta</taxon>
        <taxon>Embryophyta</taxon>
        <taxon>Tracheophyta</taxon>
        <taxon>Spermatophyta</taxon>
        <taxon>Magnoliopsida</taxon>
        <taxon>eudicotyledons</taxon>
        <taxon>Gunneridae</taxon>
        <taxon>Pentapetalae</taxon>
        <taxon>rosids</taxon>
        <taxon>fabids</taxon>
        <taxon>Malpighiales</taxon>
        <taxon>Salicaceae</taxon>
        <taxon>Saliceae</taxon>
        <taxon>Salix</taxon>
    </lineage>
</organism>
<keyword evidence="2" id="KW-1185">Reference proteome</keyword>
<protein>
    <submittedName>
        <fullName evidence="1">Uncharacterized protein</fullName>
    </submittedName>
</protein>
<evidence type="ECO:0000313" key="1">
    <source>
        <dbReference type="EMBL" id="KAJ6744662.1"/>
    </source>
</evidence>
<comment type="caution">
    <text evidence="1">The sequence shown here is derived from an EMBL/GenBank/DDBJ whole genome shotgun (WGS) entry which is preliminary data.</text>
</comment>
<gene>
    <name evidence="1" type="ORF">OIU79_030899</name>
</gene>
<sequence length="111" mass="12949">MWSSKHPACNPGRYFGSLGFFSSNPHQPWLGLRSTSPISVVSLSLLLPTPLSLSLSPPLSLHGTFTWRWTKKRFYIMYKSMVWIVSRILHRITFILQPWRLRMDMLLNSML</sequence>
<evidence type="ECO:0000313" key="2">
    <source>
        <dbReference type="Proteomes" id="UP001151532"/>
    </source>
</evidence>